<keyword evidence="2" id="KW-1185">Reference proteome</keyword>
<dbReference type="Pfam" id="PF14103">
    <property type="entry name" value="DUF4276"/>
    <property type="match status" value="1"/>
</dbReference>
<accession>A0ABP8UZM8</accession>
<protein>
    <submittedName>
        <fullName evidence="1">DUF4276 family protein</fullName>
    </submittedName>
</protein>
<reference evidence="2" key="1">
    <citation type="journal article" date="2019" name="Int. J. Syst. Evol. Microbiol.">
        <title>The Global Catalogue of Microorganisms (GCM) 10K type strain sequencing project: providing services to taxonomists for standard genome sequencing and annotation.</title>
        <authorList>
            <consortium name="The Broad Institute Genomics Platform"/>
            <consortium name="The Broad Institute Genome Sequencing Center for Infectious Disease"/>
            <person name="Wu L."/>
            <person name="Ma J."/>
        </authorList>
    </citation>
    <scope>NUCLEOTIDE SEQUENCE [LARGE SCALE GENOMIC DNA]</scope>
    <source>
        <strain evidence="2">JCM 17805</strain>
    </source>
</reference>
<dbReference type="InterPro" id="IPR025455">
    <property type="entry name" value="DUF4276"/>
</dbReference>
<gene>
    <name evidence="1" type="ORF">GCM10023116_10720</name>
</gene>
<comment type="caution">
    <text evidence="1">The sequence shown here is derived from an EMBL/GenBank/DDBJ whole genome shotgun (WGS) entry which is preliminary data.</text>
</comment>
<evidence type="ECO:0000313" key="2">
    <source>
        <dbReference type="Proteomes" id="UP001500604"/>
    </source>
</evidence>
<organism evidence="1 2">
    <name type="scientific">Kistimonas scapharcae</name>
    <dbReference type="NCBI Taxonomy" id="1036133"/>
    <lineage>
        <taxon>Bacteria</taxon>
        <taxon>Pseudomonadati</taxon>
        <taxon>Pseudomonadota</taxon>
        <taxon>Gammaproteobacteria</taxon>
        <taxon>Oceanospirillales</taxon>
        <taxon>Endozoicomonadaceae</taxon>
        <taxon>Kistimonas</taxon>
    </lineage>
</organism>
<dbReference type="Proteomes" id="UP001500604">
    <property type="component" value="Unassembled WGS sequence"/>
</dbReference>
<sequence length="204" mass="23179">MLEKLIVFVEEISMEAALEGLLPGMLGDVAFQIIRFQCKDDLLKQLPNRLRGYSSWLPANHAILVLVDRDDEDCVQLKQRLEQTATEAGLTTKAQDGERFQVVNRVVIEELEAWFFGDWQAVRQAYPRVAENVPRKKPYRDPDAIKGGTWEALEREMKRAGYFATGINKLECARQVGQYMNPAQNRSASFNAFADAINTALAWN</sequence>
<dbReference type="EMBL" id="BAABFL010000107">
    <property type="protein sequence ID" value="GAA4648799.1"/>
    <property type="molecule type" value="Genomic_DNA"/>
</dbReference>
<evidence type="ECO:0000313" key="1">
    <source>
        <dbReference type="EMBL" id="GAA4648799.1"/>
    </source>
</evidence>
<proteinExistence type="predicted"/>
<name>A0ABP8UZM8_9GAMM</name>
<dbReference type="RefSeq" id="WP_345194520.1">
    <property type="nucleotide sequence ID" value="NZ_BAABFL010000107.1"/>
</dbReference>